<dbReference type="Pfam" id="PF00384">
    <property type="entry name" value="Molybdopterin"/>
    <property type="match status" value="1"/>
</dbReference>
<dbReference type="Gene3D" id="3.40.50.740">
    <property type="match status" value="1"/>
</dbReference>
<organism evidence="8 9">
    <name type="scientific">Cupriavidus basilensis</name>
    <dbReference type="NCBI Taxonomy" id="68895"/>
    <lineage>
        <taxon>Bacteria</taxon>
        <taxon>Pseudomonadati</taxon>
        <taxon>Pseudomonadota</taxon>
        <taxon>Betaproteobacteria</taxon>
        <taxon>Burkholderiales</taxon>
        <taxon>Burkholderiaceae</taxon>
        <taxon>Cupriavidus</taxon>
    </lineage>
</organism>
<dbReference type="EMBL" id="CP010537">
    <property type="protein sequence ID" value="AJG23083.1"/>
    <property type="molecule type" value="Genomic_DNA"/>
</dbReference>
<dbReference type="CDD" id="cd02759">
    <property type="entry name" value="MopB_Acetylene-hydratase"/>
    <property type="match status" value="1"/>
</dbReference>
<dbReference type="InterPro" id="IPR009010">
    <property type="entry name" value="Asp_de-COase-like_dom_sf"/>
</dbReference>
<dbReference type="PROSITE" id="PS51085">
    <property type="entry name" value="2FE2S_FER_2"/>
    <property type="match status" value="1"/>
</dbReference>
<dbReference type="CDD" id="cd02781">
    <property type="entry name" value="MopB_CT_Acetylene-hydratase"/>
    <property type="match status" value="1"/>
</dbReference>
<dbReference type="PANTHER" id="PTHR43742">
    <property type="entry name" value="TRIMETHYLAMINE-N-OXIDE REDUCTASE"/>
    <property type="match status" value="1"/>
</dbReference>
<dbReference type="InterPro" id="IPR041930">
    <property type="entry name" value="Acetylene_hydratase"/>
</dbReference>
<dbReference type="Pfam" id="PF00111">
    <property type="entry name" value="Fer2"/>
    <property type="match status" value="1"/>
</dbReference>
<evidence type="ECO:0000256" key="2">
    <source>
        <dbReference type="ARBA" id="ARBA00022723"/>
    </source>
</evidence>
<dbReference type="PROSITE" id="PS51384">
    <property type="entry name" value="FAD_FR"/>
    <property type="match status" value="1"/>
</dbReference>
<dbReference type="CDD" id="cd06184">
    <property type="entry name" value="flavohem_like_fad_nad_binding"/>
    <property type="match status" value="1"/>
</dbReference>
<dbReference type="GO" id="GO:0016491">
    <property type="term" value="F:oxidoreductase activity"/>
    <property type="evidence" value="ECO:0007669"/>
    <property type="project" value="UniProtKB-KW"/>
</dbReference>
<dbReference type="InterPro" id="IPR017927">
    <property type="entry name" value="FAD-bd_FR_type"/>
</dbReference>
<dbReference type="GO" id="GO:0018818">
    <property type="term" value="F:acetylene hydratase activity"/>
    <property type="evidence" value="ECO:0007669"/>
    <property type="project" value="InterPro"/>
</dbReference>
<dbReference type="SMART" id="SM00926">
    <property type="entry name" value="Molybdop_Fe4S4"/>
    <property type="match status" value="1"/>
</dbReference>
<dbReference type="InterPro" id="IPR006656">
    <property type="entry name" value="Mopterin_OxRdtase"/>
</dbReference>
<dbReference type="InterPro" id="IPR012675">
    <property type="entry name" value="Beta-grasp_dom_sf"/>
</dbReference>
<evidence type="ECO:0000259" key="7">
    <source>
        <dbReference type="PROSITE" id="PS51669"/>
    </source>
</evidence>
<dbReference type="Gene3D" id="2.40.30.10">
    <property type="entry name" value="Translation factors"/>
    <property type="match status" value="1"/>
</dbReference>
<keyword evidence="3" id="KW-0408">Iron</keyword>
<dbReference type="InterPro" id="IPR037949">
    <property type="entry name" value="MopB_CT_Acetylene-hydratase"/>
</dbReference>
<dbReference type="SUPFAM" id="SSF53706">
    <property type="entry name" value="Formate dehydrogenase/DMSO reductase, domains 1-3"/>
    <property type="match status" value="1"/>
</dbReference>
<dbReference type="InterPro" id="IPR001433">
    <property type="entry name" value="OxRdtase_FAD/NAD-bd"/>
</dbReference>
<dbReference type="CDD" id="cd00207">
    <property type="entry name" value="fer2"/>
    <property type="match status" value="1"/>
</dbReference>
<dbReference type="SUPFAM" id="SSF52343">
    <property type="entry name" value="Ferredoxin reductase-like, C-terminal NADP-linked domain"/>
    <property type="match status" value="1"/>
</dbReference>
<dbReference type="InterPro" id="IPR039261">
    <property type="entry name" value="FNR_nucleotide-bd"/>
</dbReference>
<evidence type="ECO:0000313" key="8">
    <source>
        <dbReference type="EMBL" id="AJG23083.1"/>
    </source>
</evidence>
<dbReference type="KEGG" id="cbw:RR42_s1495"/>
<sequence length="1144" mass="123672">MTTMIQEDKRGYCTLCRSRCGTVNVVENDALIAVRPDTSHPTGKAMCMKGKSAPELVHGADRVLYPMRRTTPKTDADPGWQRISWEHALAEVAQRLLQARCEGGAESVAFAVTTPSGTPLSDSIDWIERLIRLFGSPNTCYATEICNWHKDYAHAFTFGCGMPTADYRNAELIVLWGHNPTNTWLSQAEAIGAGRAAGAKLLVVDPRQTALAGQAEQWLRVRPGTDAVLAMAIANLLIEANAFDLAFVRQWTNGPLLVRSDNGRFLRGRDLGLADGDAYLAWDAHAGQARPSSTLTGRDFEHVALRGTFEVGHATGTATLACRPAFDLYAGECARYPADVAERLTWVAQADIRHAASLFGSARRVAYHAWSGVGQHDNATQTDRAIACLYALTGSFDKPGGNRIFQKPPYNPVNSFDLLPPAQKSKALGYDARPLGPPAQGWVTARDLYRAILHAQPYAVRTLMAFGTNPLLSQADVDDGERALRSLDFYVHCDLFETPSSRYADILLPVNTPWEREGLRIGFEISAEAEQLVQLRQRMVSPRGESRSDNDIVFDLAVRLGMGQAFFGGSLEAGWNHMLAPSGLTVDKLREQPEGIRVPVADVERKYAGRPRARAFNTQTGLVELYSEQLLRHGYPPLPRAGQCPEEADDAAGDAYPFVLTSAKSGYYCHSQHRGLPSLRRRALQPEAEIPAALAAARGIASGDAIRVTTSMGSTRFIAKIREGLHPRVVVGEFGWWQGCDALAQTALGVTGENNSNYNGLIAADSIDPVSGSVPLRAYRCNVEHDPAFDVTRRRWDGYRAFRVASLVKEAREVTSVCLEPIDGGGLPDFLPGQHVTIKLTVPPAGEEIVRSYSLTGPAVLPMRRGYSISVRRAAGLTDTGEAVFGRASSHINLCLAIGDIVSLRSPSGTFVMPVRTRRPLVLLAGGIGITPFVSLLESLAGLADAPKILLLYANQNGLAHAFRSRILALRHTLPTLEVVNFYDSPAQGDVPGVDYDVAGRVSAEHVPAGLLGQRPLVYMCGPAPMMTAFANALAERGVPRADILREVFRSPERVAAGPGQQFNVVFARSGTTGTWRSADGPLLGFAEKLGLALPSGCRVGQCESCAVSVVSGRIRHLHGEEPDDAGMCLACQAVPASDIVLNA</sequence>
<dbReference type="PRINTS" id="PR00406">
    <property type="entry name" value="CYTB5RDTASE"/>
</dbReference>
<dbReference type="PROSITE" id="PS51669">
    <property type="entry name" value="4FE4S_MOW_BIS_MGD"/>
    <property type="match status" value="1"/>
</dbReference>
<evidence type="ECO:0000256" key="4">
    <source>
        <dbReference type="ARBA" id="ARBA00023014"/>
    </source>
</evidence>
<feature type="domain" description="FAD-binding FR-type" evidence="6">
    <location>
        <begin position="797"/>
        <end position="914"/>
    </location>
</feature>
<dbReference type="Gene3D" id="3.40.228.10">
    <property type="entry name" value="Dimethylsulfoxide Reductase, domain 2"/>
    <property type="match status" value="1"/>
</dbReference>
<dbReference type="PANTHER" id="PTHR43742:SF6">
    <property type="entry name" value="OXIDOREDUCTASE YYAE-RELATED"/>
    <property type="match status" value="1"/>
</dbReference>
<keyword evidence="4" id="KW-0411">Iron-sulfur</keyword>
<proteinExistence type="inferred from homology"/>
<dbReference type="Gene3D" id="2.40.40.20">
    <property type="match status" value="1"/>
</dbReference>
<name>A0A0C4YJ78_9BURK</name>
<dbReference type="Pfam" id="PF01568">
    <property type="entry name" value="Molydop_binding"/>
    <property type="match status" value="1"/>
</dbReference>
<evidence type="ECO:0000259" key="6">
    <source>
        <dbReference type="PROSITE" id="PS51384"/>
    </source>
</evidence>
<dbReference type="InterPro" id="IPR006963">
    <property type="entry name" value="Mopterin_OxRdtase_4Fe-4S_dom"/>
</dbReference>
<gene>
    <name evidence="8" type="ORF">RR42_s1495</name>
</gene>
<dbReference type="SUPFAM" id="SSF63380">
    <property type="entry name" value="Riboflavin synthase domain-like"/>
    <property type="match status" value="1"/>
</dbReference>
<evidence type="ECO:0000313" key="9">
    <source>
        <dbReference type="Proteomes" id="UP000031843"/>
    </source>
</evidence>
<evidence type="ECO:0000256" key="1">
    <source>
        <dbReference type="ARBA" id="ARBA00010312"/>
    </source>
</evidence>
<protein>
    <submittedName>
        <fullName evidence="8">Anaerobic dimethyl sulfoxide reductase chain A</fullName>
        <ecNumber evidence="8">1.8.5.3</ecNumber>
    </submittedName>
</protein>
<dbReference type="InterPro" id="IPR001041">
    <property type="entry name" value="2Fe-2S_ferredoxin-type"/>
</dbReference>
<reference evidence="8 9" key="1">
    <citation type="journal article" date="2015" name="Genome Announc.">
        <title>Complete Genome Sequence of Cupriavidus basilensis 4G11, Isolated from the Oak Ridge Field Research Center Site.</title>
        <authorList>
            <person name="Ray J."/>
            <person name="Waters R.J."/>
            <person name="Skerker J.M."/>
            <person name="Kuehl J.V."/>
            <person name="Price M.N."/>
            <person name="Huang J."/>
            <person name="Chakraborty R."/>
            <person name="Arkin A.P."/>
            <person name="Deutschbauer A."/>
        </authorList>
    </citation>
    <scope>NUCLEOTIDE SEQUENCE [LARGE SCALE GENOMIC DNA]</scope>
    <source>
        <strain evidence="8">4G11</strain>
    </source>
</reference>
<dbReference type="Pfam" id="PF04879">
    <property type="entry name" value="Molybdop_Fe4S4"/>
    <property type="match status" value="1"/>
</dbReference>
<dbReference type="AlphaFoldDB" id="A0A0C4YJ78"/>
<keyword evidence="9" id="KW-1185">Reference proteome</keyword>
<comment type="similarity">
    <text evidence="1">Belongs to the prokaryotic molybdopterin-containing oxidoreductase family.</text>
</comment>
<accession>A0A0C4YJ78</accession>
<dbReference type="Gene3D" id="3.30.200.210">
    <property type="match status" value="1"/>
</dbReference>
<dbReference type="InterPro" id="IPR006657">
    <property type="entry name" value="MoPterin_dinucl-bd_dom"/>
</dbReference>
<dbReference type="Pfam" id="PF00175">
    <property type="entry name" value="NAD_binding_1"/>
    <property type="match status" value="1"/>
</dbReference>
<dbReference type="InterPro" id="IPR036010">
    <property type="entry name" value="2Fe-2S_ferredoxin-like_sf"/>
</dbReference>
<keyword evidence="8" id="KW-0560">Oxidoreductase</keyword>
<dbReference type="SUPFAM" id="SSF54292">
    <property type="entry name" value="2Fe-2S ferredoxin-like"/>
    <property type="match status" value="1"/>
</dbReference>
<dbReference type="SUPFAM" id="SSF50692">
    <property type="entry name" value="ADC-like"/>
    <property type="match status" value="1"/>
</dbReference>
<dbReference type="InterPro" id="IPR017938">
    <property type="entry name" value="Riboflavin_synthase-like_b-brl"/>
</dbReference>
<dbReference type="Gene3D" id="3.10.20.30">
    <property type="match status" value="1"/>
</dbReference>
<evidence type="ECO:0000256" key="3">
    <source>
        <dbReference type="ARBA" id="ARBA00023004"/>
    </source>
</evidence>
<dbReference type="Gene3D" id="3.40.50.80">
    <property type="entry name" value="Nucleotide-binding domain of ferredoxin-NADP reductase (FNR) module"/>
    <property type="match status" value="1"/>
</dbReference>
<evidence type="ECO:0000259" key="5">
    <source>
        <dbReference type="PROSITE" id="PS51085"/>
    </source>
</evidence>
<dbReference type="STRING" id="68895.RR42_s1495"/>
<keyword evidence="2" id="KW-0479">Metal-binding</keyword>
<feature type="domain" description="4Fe-4S Mo/W bis-MGD-type" evidence="7">
    <location>
        <begin position="6"/>
        <end position="61"/>
    </location>
</feature>
<dbReference type="GO" id="GO:0046872">
    <property type="term" value="F:metal ion binding"/>
    <property type="evidence" value="ECO:0007669"/>
    <property type="project" value="UniProtKB-KW"/>
</dbReference>
<dbReference type="Proteomes" id="UP000031843">
    <property type="component" value="Chromosome secondary"/>
</dbReference>
<dbReference type="InterPro" id="IPR050612">
    <property type="entry name" value="Prok_Mopterin_Oxidored"/>
</dbReference>
<dbReference type="EC" id="1.8.5.3" evidence="8"/>
<feature type="domain" description="2Fe-2S ferredoxin-type" evidence="5">
    <location>
        <begin position="1063"/>
        <end position="1144"/>
    </location>
</feature>
<dbReference type="GO" id="GO:0043546">
    <property type="term" value="F:molybdopterin cofactor binding"/>
    <property type="evidence" value="ECO:0007669"/>
    <property type="project" value="InterPro"/>
</dbReference>
<dbReference type="GO" id="GO:0051536">
    <property type="term" value="F:iron-sulfur cluster binding"/>
    <property type="evidence" value="ECO:0007669"/>
    <property type="project" value="UniProtKB-KW"/>
</dbReference>